<dbReference type="GO" id="GO:0016747">
    <property type="term" value="F:acyltransferase activity, transferring groups other than amino-acyl groups"/>
    <property type="evidence" value="ECO:0007669"/>
    <property type="project" value="InterPro"/>
</dbReference>
<reference evidence="2" key="1">
    <citation type="journal article" date="2018" name="Environ. Microbiol.">
        <title>Sporulation capability and amylosome conservation among diverse human colonic and rumen isolates of the keystone starch-degrader Ruminococcus bromii.</title>
        <authorList>
            <person name="Mukhopadhya I."/>
            <person name="Morais S."/>
            <person name="Laverde-Gomez J."/>
            <person name="Sheridan P.O."/>
            <person name="Walker A.W."/>
            <person name="Kelly W."/>
            <person name="Klieve A.V."/>
            <person name="Ouwerkerk D."/>
            <person name="Duncan S.H."/>
            <person name="Louis P."/>
            <person name="Koropatkin N."/>
            <person name="Cockburn D."/>
            <person name="Kibler R."/>
            <person name="Cooper P.J."/>
            <person name="Sandoval C."/>
            <person name="Crost E."/>
            <person name="Juge N."/>
            <person name="Bayer E.A."/>
            <person name="Flint H.J."/>
        </authorList>
    </citation>
    <scope>NUCLEOTIDE SEQUENCE [LARGE SCALE GENOMIC DNA]</scope>
    <source>
        <strain evidence="2">ATCC 27255</strain>
    </source>
</reference>
<dbReference type="Proteomes" id="UP000233425">
    <property type="component" value="Unassembled WGS sequence"/>
</dbReference>
<dbReference type="PANTHER" id="PTHR43792">
    <property type="entry name" value="GNAT FAMILY, PUTATIVE (AFU_ORTHOLOGUE AFUA_3G00765)-RELATED-RELATED"/>
    <property type="match status" value="1"/>
</dbReference>
<keyword evidence="2" id="KW-0808">Transferase</keyword>
<dbReference type="InterPro" id="IPR016181">
    <property type="entry name" value="Acyl_CoA_acyltransferase"/>
</dbReference>
<dbReference type="EMBL" id="NNSR01000069">
    <property type="protein sequence ID" value="PKD27735.1"/>
    <property type="molecule type" value="Genomic_DNA"/>
</dbReference>
<dbReference type="Gene3D" id="3.40.630.30">
    <property type="match status" value="1"/>
</dbReference>
<proteinExistence type="predicted"/>
<evidence type="ECO:0000313" key="3">
    <source>
        <dbReference type="Proteomes" id="UP000233425"/>
    </source>
</evidence>
<dbReference type="InterPro" id="IPR000182">
    <property type="entry name" value="GNAT_dom"/>
</dbReference>
<organism evidence="2 3">
    <name type="scientific">Ruminococcus bromii</name>
    <dbReference type="NCBI Taxonomy" id="40518"/>
    <lineage>
        <taxon>Bacteria</taxon>
        <taxon>Bacillati</taxon>
        <taxon>Bacillota</taxon>
        <taxon>Clostridia</taxon>
        <taxon>Eubacteriales</taxon>
        <taxon>Oscillospiraceae</taxon>
        <taxon>Ruminococcus</taxon>
    </lineage>
</organism>
<protein>
    <submittedName>
        <fullName evidence="2">Putative ribosomal N-acetyltransferase YdaF</fullName>
        <ecNumber evidence="2">2.3.1.-</ecNumber>
    </submittedName>
</protein>
<keyword evidence="3" id="KW-1185">Reference proteome</keyword>
<sequence length="188" mass="22076">MLTHIGTDTIETERLILRKFKISDDEAMLKYWIADKKIQSLYSEPVYTTKAEVDELLEKYINSYQKNDYYRWAIIEKNSGECIGQIAYFLVDSKNNFAEIEYCIGSDFQCKGYATEATKAVIQYGFDKINLHKVQICTKTINKPSKRVIEKCGFTYEGTLRDYFYMDGEYVGRLYFSMLKSEFESKQN</sequence>
<feature type="domain" description="N-acetyltransferase" evidence="1">
    <location>
        <begin position="15"/>
        <end position="177"/>
    </location>
</feature>
<dbReference type="InterPro" id="IPR051531">
    <property type="entry name" value="N-acetyltransferase"/>
</dbReference>
<dbReference type="EC" id="2.3.1.-" evidence="2"/>
<dbReference type="CDD" id="cd04301">
    <property type="entry name" value="NAT_SF"/>
    <property type="match status" value="1"/>
</dbReference>
<accession>A0A2N0UL71</accession>
<comment type="caution">
    <text evidence="2">The sequence shown here is derived from an EMBL/GenBank/DDBJ whole genome shotgun (WGS) entry which is preliminary data.</text>
</comment>
<dbReference type="SUPFAM" id="SSF55729">
    <property type="entry name" value="Acyl-CoA N-acyltransferases (Nat)"/>
    <property type="match status" value="1"/>
</dbReference>
<dbReference type="PROSITE" id="PS51186">
    <property type="entry name" value="GNAT"/>
    <property type="match status" value="1"/>
</dbReference>
<keyword evidence="2" id="KW-0012">Acyltransferase</keyword>
<gene>
    <name evidence="2" type="primary">ydaF</name>
    <name evidence="2" type="ORF">RBATCC27255_01499</name>
</gene>
<dbReference type="RefSeq" id="WP_101029447.1">
    <property type="nucleotide sequence ID" value="NZ_CABMMZ010000069.1"/>
</dbReference>
<dbReference type="Pfam" id="PF13302">
    <property type="entry name" value="Acetyltransf_3"/>
    <property type="match status" value="1"/>
</dbReference>
<name>A0A2N0UL71_9FIRM</name>
<evidence type="ECO:0000313" key="2">
    <source>
        <dbReference type="EMBL" id="PKD27735.1"/>
    </source>
</evidence>
<evidence type="ECO:0000259" key="1">
    <source>
        <dbReference type="PROSITE" id="PS51186"/>
    </source>
</evidence>
<dbReference type="AlphaFoldDB" id="A0A2N0UL71"/>